<proteinExistence type="predicted"/>
<dbReference type="AlphaFoldDB" id="A0A645FT79"/>
<protein>
    <submittedName>
        <fullName evidence="1">Uncharacterized protein</fullName>
    </submittedName>
</protein>
<reference evidence="1" key="1">
    <citation type="submission" date="2019-08" db="EMBL/GenBank/DDBJ databases">
        <authorList>
            <person name="Kucharzyk K."/>
            <person name="Murdoch R.W."/>
            <person name="Higgins S."/>
            <person name="Loffler F."/>
        </authorList>
    </citation>
    <scope>NUCLEOTIDE SEQUENCE</scope>
</reference>
<dbReference type="EMBL" id="VSSQ01064842">
    <property type="protein sequence ID" value="MPN17665.1"/>
    <property type="molecule type" value="Genomic_DNA"/>
</dbReference>
<sequence length="68" mass="7931">MINIRTKSFEYRISKIVIKDDGKPDCFAQRLKEDKTWGKVENVRLRRLLAELGLKQTRGVRNLAKKAS</sequence>
<evidence type="ECO:0000313" key="1">
    <source>
        <dbReference type="EMBL" id="MPN17665.1"/>
    </source>
</evidence>
<name>A0A645FT79_9ZZZZ</name>
<accession>A0A645FT79</accession>
<organism evidence="1">
    <name type="scientific">bioreactor metagenome</name>
    <dbReference type="NCBI Taxonomy" id="1076179"/>
    <lineage>
        <taxon>unclassified sequences</taxon>
        <taxon>metagenomes</taxon>
        <taxon>ecological metagenomes</taxon>
    </lineage>
</organism>
<gene>
    <name evidence="1" type="ORF">SDC9_165020</name>
</gene>
<comment type="caution">
    <text evidence="1">The sequence shown here is derived from an EMBL/GenBank/DDBJ whole genome shotgun (WGS) entry which is preliminary data.</text>
</comment>